<dbReference type="Gene3D" id="1.20.140.10">
    <property type="entry name" value="Butyryl-CoA Dehydrogenase, subunit A, domain 3"/>
    <property type="match status" value="2"/>
</dbReference>
<dbReference type="Proteomes" id="UP000064967">
    <property type="component" value="Chromosome"/>
</dbReference>
<dbReference type="FunFam" id="1.20.140.10:FF:000008">
    <property type="entry name" value="acyl-CoA dehydrogenase family member 9, mitochondrial"/>
    <property type="match status" value="1"/>
</dbReference>
<comment type="similarity">
    <text evidence="2 7">Belongs to the acyl-CoA dehydrogenase family.</text>
</comment>
<dbReference type="InterPro" id="IPR036250">
    <property type="entry name" value="AcylCo_DH-like_C"/>
</dbReference>
<evidence type="ECO:0000259" key="8">
    <source>
        <dbReference type="Pfam" id="PF00441"/>
    </source>
</evidence>
<dbReference type="PANTHER" id="PTHR43884">
    <property type="entry name" value="ACYL-COA DEHYDROGENASE"/>
    <property type="match status" value="1"/>
</dbReference>
<dbReference type="STRING" id="1391654.AKJ09_04755"/>
<keyword evidence="3 7" id="KW-0285">Flavoprotein</keyword>
<dbReference type="FunFam" id="1.10.540.10:FF:000001">
    <property type="entry name" value="Very long-chain-specific acyl-CoA dehydrogenase, mitochondrial"/>
    <property type="match status" value="1"/>
</dbReference>
<dbReference type="Pfam" id="PF00441">
    <property type="entry name" value="Acyl-CoA_dh_1"/>
    <property type="match status" value="1"/>
</dbReference>
<keyword evidence="4 7" id="KW-0274">FAD</keyword>
<dbReference type="InterPro" id="IPR046373">
    <property type="entry name" value="Acyl-CoA_Oxase/DH_mid-dom_sf"/>
</dbReference>
<dbReference type="OrthoDB" id="9765339at2"/>
<dbReference type="InterPro" id="IPR009075">
    <property type="entry name" value="AcylCo_DH/oxidase_C"/>
</dbReference>
<gene>
    <name evidence="12" type="ORF">AKJ09_04755</name>
</gene>
<dbReference type="InterPro" id="IPR006091">
    <property type="entry name" value="Acyl-CoA_Oxase/DH_mid-dom"/>
</dbReference>
<evidence type="ECO:0000256" key="4">
    <source>
        <dbReference type="ARBA" id="ARBA00022827"/>
    </source>
</evidence>
<evidence type="ECO:0000256" key="2">
    <source>
        <dbReference type="ARBA" id="ARBA00009347"/>
    </source>
</evidence>
<feature type="domain" description="Acyl-CoA dehydrogenase/oxidase N-terminal" evidence="10">
    <location>
        <begin position="32"/>
        <end position="141"/>
    </location>
</feature>
<keyword evidence="13" id="KW-1185">Reference proteome</keyword>
<reference evidence="12 13" key="1">
    <citation type="submission" date="2015-08" db="EMBL/GenBank/DDBJ databases">
        <authorList>
            <person name="Babu N.S."/>
            <person name="Beckwith C.J."/>
            <person name="Beseler K.G."/>
            <person name="Brison A."/>
            <person name="Carone J.V."/>
            <person name="Caskin T.P."/>
            <person name="Diamond M."/>
            <person name="Durham M.E."/>
            <person name="Foxe J.M."/>
            <person name="Go M."/>
            <person name="Henderson B.A."/>
            <person name="Jones I.B."/>
            <person name="McGettigan J.A."/>
            <person name="Micheletti S.J."/>
            <person name="Nasrallah M.E."/>
            <person name="Ortiz D."/>
            <person name="Piller C.R."/>
            <person name="Privatt S.R."/>
            <person name="Schneider S.L."/>
            <person name="Sharp S."/>
            <person name="Smith T.C."/>
            <person name="Stanton J.D."/>
            <person name="Ullery H.E."/>
            <person name="Wilson R.J."/>
            <person name="Serrano M.G."/>
            <person name="Buck G."/>
            <person name="Lee V."/>
            <person name="Wang Y."/>
            <person name="Carvalho R."/>
            <person name="Voegtly L."/>
            <person name="Shi R."/>
            <person name="Duckworth R."/>
            <person name="Johnson A."/>
            <person name="Loviza R."/>
            <person name="Walstead R."/>
            <person name="Shah Z."/>
            <person name="Kiflezghi M."/>
            <person name="Wade K."/>
            <person name="Ball S.L."/>
            <person name="Bradley K.W."/>
            <person name="Asai D.J."/>
            <person name="Bowman C.A."/>
            <person name="Russell D.A."/>
            <person name="Pope W.H."/>
            <person name="Jacobs-Sera D."/>
            <person name="Hendrix R.W."/>
            <person name="Hatfull G.F."/>
        </authorList>
    </citation>
    <scope>NUCLEOTIDE SEQUENCE [LARGE SCALE GENOMIC DNA]</scope>
    <source>
        <strain evidence="12 13">DSM 27648</strain>
    </source>
</reference>
<evidence type="ECO:0000313" key="13">
    <source>
        <dbReference type="Proteomes" id="UP000064967"/>
    </source>
</evidence>
<accession>A0A0K1PXG3</accession>
<dbReference type="InterPro" id="IPR013786">
    <property type="entry name" value="AcylCoA_DH/ox_N"/>
</dbReference>
<keyword evidence="5" id="KW-0809">Transit peptide</keyword>
<dbReference type="Pfam" id="PF21343">
    <property type="entry name" value="ACAD9-ACADV_C"/>
    <property type="match status" value="1"/>
</dbReference>
<dbReference type="GO" id="GO:0003995">
    <property type="term" value="F:acyl-CoA dehydrogenase activity"/>
    <property type="evidence" value="ECO:0007669"/>
    <property type="project" value="TreeGrafter"/>
</dbReference>
<dbReference type="EMBL" id="CP012333">
    <property type="protein sequence ID" value="AKU98091.1"/>
    <property type="molecule type" value="Genomic_DNA"/>
</dbReference>
<keyword evidence="6 7" id="KW-0560">Oxidoreductase</keyword>
<dbReference type="Pfam" id="PF02770">
    <property type="entry name" value="Acyl-CoA_dh_M"/>
    <property type="match status" value="1"/>
</dbReference>
<evidence type="ECO:0000256" key="1">
    <source>
        <dbReference type="ARBA" id="ARBA00001974"/>
    </source>
</evidence>
<evidence type="ECO:0000256" key="3">
    <source>
        <dbReference type="ARBA" id="ARBA00022630"/>
    </source>
</evidence>
<evidence type="ECO:0000259" key="9">
    <source>
        <dbReference type="Pfam" id="PF02770"/>
    </source>
</evidence>
<dbReference type="FunFam" id="2.40.110.10:FF:000002">
    <property type="entry name" value="Acyl-CoA dehydrogenase fadE12"/>
    <property type="match status" value="1"/>
</dbReference>
<dbReference type="Gene3D" id="1.10.540.10">
    <property type="entry name" value="Acyl-CoA dehydrogenase/oxidase, N-terminal domain"/>
    <property type="match status" value="1"/>
</dbReference>
<comment type="cofactor">
    <cofactor evidence="1 7">
        <name>FAD</name>
        <dbReference type="ChEBI" id="CHEBI:57692"/>
    </cofactor>
</comment>
<feature type="domain" description="Acyl-CoA dehydrogenase/oxidase C-terminal" evidence="8">
    <location>
        <begin position="253"/>
        <end position="399"/>
    </location>
</feature>
<feature type="domain" description="ACAD9/ACADV-like C-terminal" evidence="11">
    <location>
        <begin position="451"/>
        <end position="564"/>
    </location>
</feature>
<dbReference type="KEGG" id="llu:AKJ09_04755"/>
<name>A0A0K1PXG3_9BACT</name>
<dbReference type="InterPro" id="IPR037069">
    <property type="entry name" value="AcylCoA_DH/ox_N_sf"/>
</dbReference>
<dbReference type="GO" id="GO:0050660">
    <property type="term" value="F:flavin adenine dinucleotide binding"/>
    <property type="evidence" value="ECO:0007669"/>
    <property type="project" value="InterPro"/>
</dbReference>
<evidence type="ECO:0000256" key="5">
    <source>
        <dbReference type="ARBA" id="ARBA00022946"/>
    </source>
</evidence>
<dbReference type="SUPFAM" id="SSF56645">
    <property type="entry name" value="Acyl-CoA dehydrogenase NM domain-like"/>
    <property type="match status" value="1"/>
</dbReference>
<dbReference type="InterPro" id="IPR049448">
    <property type="entry name" value="ACAD9/ACADV-like_C"/>
</dbReference>
<dbReference type="GO" id="GO:0006631">
    <property type="term" value="P:fatty acid metabolic process"/>
    <property type="evidence" value="ECO:0007669"/>
    <property type="project" value="UniProtKB-ARBA"/>
</dbReference>
<organism evidence="12 13">
    <name type="scientific">Labilithrix luteola</name>
    <dbReference type="NCBI Taxonomy" id="1391654"/>
    <lineage>
        <taxon>Bacteria</taxon>
        <taxon>Pseudomonadati</taxon>
        <taxon>Myxococcota</taxon>
        <taxon>Polyangia</taxon>
        <taxon>Polyangiales</taxon>
        <taxon>Labilitrichaceae</taxon>
        <taxon>Labilithrix</taxon>
    </lineage>
</organism>
<proteinExistence type="inferred from homology"/>
<sequence length="570" mass="61848">MSDESFMKSLFGGVIAESLVFPYPEQSRFETDQVHAVLDALRKFSAKGVDSARIDKEEAIGPETMSALKELGAFGWLVPKEHGGGGLGPSPYARVMQELTAIDGSLALTIAAHESLAVTAILQFASDELKAHWLPRLATGESVAAFALAEVGAGSDAGAIQTRADLEGDDYVITGEKAWVTNGAFADVFVVFARTSPKDEGAKPRLTAFVVPRGQGFSTGPNESTMGVRGTNTTSVTFDRVKVPRSHVLGEVGRGFKVAMEVLTQARLSLASGCVGSSKRLLKMCIDRVGERKAFGRCIAEFGLVRDKIARMTASVFALESMTYLTTGLATAGQSDFTIESAICKVFGSETLWKVANEAAQIAGSLGYTRSYPYERLLRDARVPMVFEGTNEILRCFIALSGMQSPGRELEEVSRAMREPIKGFGLLSDFAIRKARSALGRERMSKAHQVLSRETVIFEEYTSHLAKSVDKVLRRHGKNIAEMQYTQKRVANVAIDLYAIASVIARTTRAIERRGEEGARREIDLTSVFVAAAKKRLAEEIAAFDENDDELRKAIAQKTCADGGYPLDVL</sequence>
<evidence type="ECO:0000256" key="7">
    <source>
        <dbReference type="RuleBase" id="RU362125"/>
    </source>
</evidence>
<dbReference type="AlphaFoldDB" id="A0A0K1PXG3"/>
<feature type="domain" description="Acyl-CoA oxidase/dehydrogenase middle" evidence="9">
    <location>
        <begin position="145"/>
        <end position="241"/>
    </location>
</feature>
<protein>
    <submittedName>
        <fullName evidence="12">Acyl-CoA dehydrogenase</fullName>
    </submittedName>
</protein>
<evidence type="ECO:0000256" key="6">
    <source>
        <dbReference type="ARBA" id="ARBA00023002"/>
    </source>
</evidence>
<dbReference type="InterPro" id="IPR009100">
    <property type="entry name" value="AcylCoA_DH/oxidase_NM_dom_sf"/>
</dbReference>
<dbReference type="PANTHER" id="PTHR43884:SF9">
    <property type="entry name" value="COMPLEX I ASSEMBLY FACTOR ACAD9, MITOCHONDRIAL"/>
    <property type="match status" value="1"/>
</dbReference>
<dbReference type="Pfam" id="PF02771">
    <property type="entry name" value="Acyl-CoA_dh_N"/>
    <property type="match status" value="1"/>
</dbReference>
<evidence type="ECO:0000313" key="12">
    <source>
        <dbReference type="EMBL" id="AKU98091.1"/>
    </source>
</evidence>
<dbReference type="SUPFAM" id="SSF47203">
    <property type="entry name" value="Acyl-CoA dehydrogenase C-terminal domain-like"/>
    <property type="match status" value="1"/>
</dbReference>
<dbReference type="Gene3D" id="2.40.110.10">
    <property type="entry name" value="Butyryl-CoA Dehydrogenase, subunit A, domain 2"/>
    <property type="match status" value="1"/>
</dbReference>
<evidence type="ECO:0000259" key="11">
    <source>
        <dbReference type="Pfam" id="PF21343"/>
    </source>
</evidence>
<evidence type="ECO:0000259" key="10">
    <source>
        <dbReference type="Pfam" id="PF02771"/>
    </source>
</evidence>